<evidence type="ECO:0000259" key="1">
    <source>
        <dbReference type="PROSITE" id="PS50837"/>
    </source>
</evidence>
<evidence type="ECO:0000313" key="3">
    <source>
        <dbReference type="Proteomes" id="UP000718564"/>
    </source>
</evidence>
<dbReference type="Pfam" id="PF22727">
    <property type="entry name" value="NCH2"/>
    <property type="match status" value="1"/>
</dbReference>
<dbReference type="PANTHER" id="PTHR46844">
    <property type="entry name" value="SLR5058 PROTEIN"/>
    <property type="match status" value="1"/>
</dbReference>
<dbReference type="InterPro" id="IPR054501">
    <property type="entry name" value="NCH2"/>
</dbReference>
<sequence length="851" mass="99602">MVAITVNQKVFERLKQAYAEKFGGSPKLLIDTLNHVYHETTNNSKDVISDKTIRNFFKNTEPMKMQEKNLNFLCGVLLECESYQEALRQQAALEQVDQTNPHVNEEWLDCYQEHIRRKWGTMKVLTMTQPVQLDSIYANVNVLEVIKAKKHKTIEELLDNHKTMDELWANIFSESISFSSLNYVVSQKNVAAFDAVKRYQKLLIWGRPGAGKTTFLKHLALHYVQELGEQFIPIFISLKVFAEEEEKSNLIDVIEREFLICVPEPAQLVQELLQQGRCLILLDGFDEIVETKRNRVYRIINDFVEQFSQNKFVLTCRLGASESTFEHFTEVEMADFNEEQVYLFVRKWFASCSEQKLGSKFLEELKINRSIKDLSKNPLLLTMLCLVFEDSYDFPKNRDLLIDEAVNILIRKWDASRRVDHSSINKFNLPYRRKINLLGKIAYEAFNQEPQKYFWQQRELEEFIRNYIENIPEIPTETLALDSLVVLKAIETNHGLLLKQSNDFYSFSHLTFQEYFVASYIVENQNPEILKEVIKRYLTNRQWREVFLIIAGRLLNADDFFKLMFTQISKLVDSKPLQDMLVWLYNVTALHKVESSSWRGFYLLVDHWFELYTNCQTKIDYNLAQQLAIMLRDLNIEREEIVKASPLNRLAFDLVKTHAQVSAKFCGDEFKPQKVTPLLKKELSITDNMLIAPQLRDRVETLDKEKGILTINKQGIQDIDKKIQDIAGLDDRFKDVKAHLEERNISDNLKEELIFLLESFPDDDNPKEDWKQWTNSLRAAMMLYLDIGFAWKFSEAEIQTLKDYFYANILLIECIRGGSYCSKDLRNQIVDHLLLPIKNIPETLGGCLQSI</sequence>
<dbReference type="Pfam" id="PF05729">
    <property type="entry name" value="NACHT"/>
    <property type="match status" value="1"/>
</dbReference>
<dbReference type="EMBL" id="QMEB01000130">
    <property type="protein sequence ID" value="NMG21004.1"/>
    <property type="molecule type" value="Genomic_DNA"/>
</dbReference>
<organism evidence="2 3">
    <name type="scientific">Brasilonema bromeliae SPC951</name>
    <dbReference type="NCBI Taxonomy" id="385972"/>
    <lineage>
        <taxon>Bacteria</taxon>
        <taxon>Bacillati</taxon>
        <taxon>Cyanobacteriota</taxon>
        <taxon>Cyanophyceae</taxon>
        <taxon>Nostocales</taxon>
        <taxon>Scytonemataceae</taxon>
        <taxon>Brasilonema</taxon>
        <taxon>Bromeliae group (in: Brasilonema)</taxon>
    </lineage>
</organism>
<protein>
    <recommendedName>
        <fullName evidence="1">NACHT domain-containing protein</fullName>
    </recommendedName>
</protein>
<name>A0ABX1P9L4_9CYAN</name>
<dbReference type="Proteomes" id="UP000718564">
    <property type="component" value="Unassembled WGS sequence"/>
</dbReference>
<dbReference type="PANTHER" id="PTHR46844:SF1">
    <property type="entry name" value="SLR5058 PROTEIN"/>
    <property type="match status" value="1"/>
</dbReference>
<accession>A0ABX1P9L4</accession>
<gene>
    <name evidence="2" type="ORF">DP116_16705</name>
</gene>
<dbReference type="Gene3D" id="3.40.50.300">
    <property type="entry name" value="P-loop containing nucleotide triphosphate hydrolases"/>
    <property type="match status" value="1"/>
</dbReference>
<dbReference type="InterPro" id="IPR027417">
    <property type="entry name" value="P-loop_NTPase"/>
</dbReference>
<proteinExistence type="predicted"/>
<evidence type="ECO:0000313" key="2">
    <source>
        <dbReference type="EMBL" id="NMG21004.1"/>
    </source>
</evidence>
<keyword evidence="3" id="KW-1185">Reference proteome</keyword>
<feature type="domain" description="NACHT" evidence="1">
    <location>
        <begin position="200"/>
        <end position="317"/>
    </location>
</feature>
<reference evidence="2 3" key="1">
    <citation type="submission" date="2018-06" db="EMBL/GenBank/DDBJ databases">
        <title>Comparative genomics of Brasilonema spp. strains.</title>
        <authorList>
            <person name="Alvarenga D.O."/>
            <person name="Fiore M.F."/>
            <person name="Varani A.M."/>
        </authorList>
    </citation>
    <scope>NUCLEOTIDE SEQUENCE [LARGE SCALE GENOMIC DNA]</scope>
    <source>
        <strain evidence="2 3">SPC951</strain>
    </source>
</reference>
<dbReference type="SMART" id="SM00382">
    <property type="entry name" value="AAA"/>
    <property type="match status" value="1"/>
</dbReference>
<dbReference type="PROSITE" id="PS50837">
    <property type="entry name" value="NACHT"/>
    <property type="match status" value="1"/>
</dbReference>
<dbReference type="InterPro" id="IPR003593">
    <property type="entry name" value="AAA+_ATPase"/>
</dbReference>
<dbReference type="RefSeq" id="WP_169156257.1">
    <property type="nucleotide sequence ID" value="NZ_CAWPJE010000122.1"/>
</dbReference>
<dbReference type="InterPro" id="IPR007111">
    <property type="entry name" value="NACHT_NTPase"/>
</dbReference>
<dbReference type="SUPFAM" id="SSF52540">
    <property type="entry name" value="P-loop containing nucleoside triphosphate hydrolases"/>
    <property type="match status" value="1"/>
</dbReference>
<comment type="caution">
    <text evidence="2">The sequence shown here is derived from an EMBL/GenBank/DDBJ whole genome shotgun (WGS) entry which is preliminary data.</text>
</comment>